<evidence type="ECO:0000313" key="3">
    <source>
        <dbReference type="Proteomes" id="UP000595610"/>
    </source>
</evidence>
<accession>A0A7T4TA73</accession>
<sequence>MLSDPQRHCIVKSEEFKRALESLAVVKQPPQPLTGEDYGWLLDFLASLRAALTDRGLRPRDMVDVQTFIWIGDRDYTPDELGKTKSSERAKAPAEVAAAVLIEDLAEIEREVPDITEREQLAKARVGQGRFRADVTTKWGRGEVCALTGIAISEMLVASHIKPWRDSENHERLDPMNGLLLAAHADRLFDRYLMSFKKTNGEYVCVVHPRLRLEAKRAGIADGAKLSVEQLGLSDERRFEKYMNEHLAKHLELIENEQPEA</sequence>
<dbReference type="GO" id="GO:0004519">
    <property type="term" value="F:endonuclease activity"/>
    <property type="evidence" value="ECO:0007669"/>
    <property type="project" value="UniProtKB-KW"/>
</dbReference>
<dbReference type="Pfam" id="PF13391">
    <property type="entry name" value="HNH_2"/>
    <property type="match status" value="1"/>
</dbReference>
<evidence type="ECO:0000259" key="1">
    <source>
        <dbReference type="Pfam" id="PF13391"/>
    </source>
</evidence>
<dbReference type="AlphaFoldDB" id="A0A7T4TA73"/>
<dbReference type="InterPro" id="IPR003615">
    <property type="entry name" value="HNH_nuc"/>
</dbReference>
<protein>
    <submittedName>
        <fullName evidence="2">HNH endonuclease</fullName>
    </submittedName>
</protein>
<reference evidence="2 3" key="1">
    <citation type="submission" date="2020-12" db="EMBL/GenBank/DDBJ databases">
        <title>FDA dAtabase for Regulatory Grade micrObial Sequences (FDA-ARGOS): Supporting development and validation of Infectious Disease Dx tests.</title>
        <authorList>
            <person name="Nelson B."/>
            <person name="Plummer A."/>
            <person name="Tallon L."/>
            <person name="Sadzewicz L."/>
            <person name="Zhao X."/>
            <person name="Boylan J."/>
            <person name="Ott S."/>
            <person name="Bowen H."/>
            <person name="Vavikolanu K."/>
            <person name="Mehta A."/>
            <person name="Aluvathingal J."/>
            <person name="Nadendla S."/>
            <person name="Myers T."/>
            <person name="Yan Y."/>
            <person name="Sichtig H."/>
        </authorList>
    </citation>
    <scope>NUCLEOTIDE SEQUENCE [LARGE SCALE GENOMIC DNA]</scope>
    <source>
        <strain evidence="2 3">FDAARGOS_1049</strain>
    </source>
</reference>
<name>A0A7T4TA73_9BURK</name>
<organism evidence="2 3">
    <name type="scientific">Paraburkholderia ginsengisoli</name>
    <dbReference type="NCBI Taxonomy" id="311231"/>
    <lineage>
        <taxon>Bacteria</taxon>
        <taxon>Pseudomonadati</taxon>
        <taxon>Pseudomonadota</taxon>
        <taxon>Betaproteobacteria</taxon>
        <taxon>Burkholderiales</taxon>
        <taxon>Burkholderiaceae</taxon>
        <taxon>Paraburkholderia</taxon>
    </lineage>
</organism>
<keyword evidence="2" id="KW-0378">Hydrolase</keyword>
<keyword evidence="2" id="KW-0255">Endonuclease</keyword>
<evidence type="ECO:0000313" key="2">
    <source>
        <dbReference type="EMBL" id="QQC65539.1"/>
    </source>
</evidence>
<dbReference type="KEGG" id="pgis:I6I06_10575"/>
<keyword evidence="3" id="KW-1185">Reference proteome</keyword>
<dbReference type="Proteomes" id="UP000595610">
    <property type="component" value="Chromosome 1"/>
</dbReference>
<dbReference type="EMBL" id="CP066075">
    <property type="protein sequence ID" value="QQC65539.1"/>
    <property type="molecule type" value="Genomic_DNA"/>
</dbReference>
<gene>
    <name evidence="2" type="ORF">I6I06_10575</name>
</gene>
<proteinExistence type="predicted"/>
<feature type="domain" description="HNH nuclease" evidence="1">
    <location>
        <begin position="145"/>
        <end position="197"/>
    </location>
</feature>
<keyword evidence="2" id="KW-0540">Nuclease</keyword>